<reference evidence="1 2" key="1">
    <citation type="submission" date="2018-10" db="EMBL/GenBank/DDBJ databases">
        <authorList>
            <consortium name="IHU Genomes"/>
        </authorList>
    </citation>
    <scope>NUCLEOTIDE SEQUENCE [LARGE SCALE GENOMIC DNA]</scope>
    <source>
        <strain evidence="1 2">A1</strain>
    </source>
</reference>
<name>A0A5K0U895_9VIRU</name>
<organism evidence="1 2">
    <name type="scientific">Yasminevirus sp. GU-2018</name>
    <dbReference type="NCBI Taxonomy" id="2420051"/>
    <lineage>
        <taxon>Viruses</taxon>
        <taxon>Varidnaviria</taxon>
        <taxon>Bamfordvirae</taxon>
        <taxon>Nucleocytoviricota</taxon>
        <taxon>Megaviricetes</taxon>
        <taxon>Imitervirales</taxon>
        <taxon>Mimiviridae</taxon>
        <taxon>Klosneuvirinae</taxon>
        <taxon>Yasminevirus</taxon>
        <taxon>Yasminevirus saudimassiliense</taxon>
    </lineage>
</organism>
<protein>
    <submittedName>
        <fullName evidence="1">Uncharacterized protein</fullName>
    </submittedName>
</protein>
<dbReference type="Proteomes" id="UP000594342">
    <property type="component" value="Unassembled WGS sequence"/>
</dbReference>
<keyword evidence="2" id="KW-1185">Reference proteome</keyword>
<sequence length="291" mass="32034">MGESKISANFVAVLDKVGDLTLSSVWDEANTEKGKKRVLNLKLLIKSIASGILALSGAGVKIDAEDLAKVNDFLNNLATSVEKFCNFLDYDGDGVVELVDRNEKGEVVEGEDIKLMIEDGKKVTSTFKKQGDIQTTVFAVISSLLTYFTSEHITQTKDDFVEFKDACETTYNSMKLIKEVDHNKFFAENSKDLMKFIVTLCIVIVPVVDLVSFKISQINNSDDVDADKAVLSKEDIKKAVLGMYGVNLEFVLSTVESLITVFLKSFESSATGKKFIAYMRSKCCCGASKTN</sequence>
<comment type="caution">
    <text evidence="1">The sequence shown here is derived from an EMBL/GenBank/DDBJ whole genome shotgun (WGS) entry which is preliminary data.</text>
</comment>
<accession>A0A5K0U895</accession>
<gene>
    <name evidence="1" type="ORF">YASMINEVIRUS_498</name>
</gene>
<dbReference type="EMBL" id="UPSH01000001">
    <property type="protein sequence ID" value="VBB18035.1"/>
    <property type="molecule type" value="Genomic_DNA"/>
</dbReference>
<evidence type="ECO:0000313" key="1">
    <source>
        <dbReference type="EMBL" id="VBB18035.1"/>
    </source>
</evidence>
<proteinExistence type="predicted"/>
<evidence type="ECO:0000313" key="2">
    <source>
        <dbReference type="Proteomes" id="UP000594342"/>
    </source>
</evidence>